<dbReference type="GO" id="GO:0004527">
    <property type="term" value="F:exonuclease activity"/>
    <property type="evidence" value="ECO:0007669"/>
    <property type="project" value="UniProtKB-KW"/>
</dbReference>
<dbReference type="PANTHER" id="PTHR11070:SF59">
    <property type="entry name" value="DNA 3'-5' HELICASE"/>
    <property type="match status" value="1"/>
</dbReference>
<dbReference type="PROSITE" id="PS51217">
    <property type="entry name" value="UVRD_HELICASE_CTER"/>
    <property type="match status" value="1"/>
</dbReference>
<evidence type="ECO:0000256" key="13">
    <source>
        <dbReference type="ARBA" id="ARBA00034808"/>
    </source>
</evidence>
<dbReference type="Pfam" id="PF00580">
    <property type="entry name" value="UvrD-helicase"/>
    <property type="match status" value="1"/>
</dbReference>
<dbReference type="OrthoDB" id="5240387at2"/>
<dbReference type="PANTHER" id="PTHR11070">
    <property type="entry name" value="UVRD / RECB / PCRA DNA HELICASE FAMILY MEMBER"/>
    <property type="match status" value="1"/>
</dbReference>
<gene>
    <name evidence="19" type="ORF">D2E26_0134</name>
</gene>
<evidence type="ECO:0000256" key="8">
    <source>
        <dbReference type="ARBA" id="ARBA00022840"/>
    </source>
</evidence>
<keyword evidence="20" id="KW-1185">Reference proteome</keyword>
<keyword evidence="4" id="KW-0227">DNA damage</keyword>
<evidence type="ECO:0000256" key="2">
    <source>
        <dbReference type="ARBA" id="ARBA00022722"/>
    </source>
</evidence>
<keyword evidence="9" id="KW-0238">DNA-binding</keyword>
<keyword evidence="5 15" id="KW-0378">Hydrolase</keyword>
<comment type="similarity">
    <text evidence="1">Belongs to the helicase family. UvrD subfamily.</text>
</comment>
<evidence type="ECO:0000256" key="15">
    <source>
        <dbReference type="PROSITE-ProRule" id="PRU00560"/>
    </source>
</evidence>
<evidence type="ECO:0000256" key="16">
    <source>
        <dbReference type="SAM" id="MobiDB-lite"/>
    </source>
</evidence>
<dbReference type="GO" id="GO:0033202">
    <property type="term" value="C:DNA helicase complex"/>
    <property type="evidence" value="ECO:0007669"/>
    <property type="project" value="TreeGrafter"/>
</dbReference>
<evidence type="ECO:0000256" key="11">
    <source>
        <dbReference type="ARBA" id="ARBA00023235"/>
    </source>
</evidence>
<organism evidence="19 20">
    <name type="scientific">Bifidobacterium dolichotidis</name>
    <dbReference type="NCBI Taxonomy" id="2306976"/>
    <lineage>
        <taxon>Bacteria</taxon>
        <taxon>Bacillati</taxon>
        <taxon>Actinomycetota</taxon>
        <taxon>Actinomycetes</taxon>
        <taxon>Bifidobacteriales</taxon>
        <taxon>Bifidobacteriaceae</taxon>
        <taxon>Bifidobacterium</taxon>
    </lineage>
</organism>
<dbReference type="InterPro" id="IPR014017">
    <property type="entry name" value="DNA_helicase_UvrD-like_C"/>
</dbReference>
<dbReference type="SUPFAM" id="SSF52540">
    <property type="entry name" value="P-loop containing nucleoside triphosphate hydrolases"/>
    <property type="match status" value="1"/>
</dbReference>
<evidence type="ECO:0000256" key="6">
    <source>
        <dbReference type="ARBA" id="ARBA00022806"/>
    </source>
</evidence>
<comment type="catalytic activity">
    <reaction evidence="12">
        <text>Couples ATP hydrolysis with the unwinding of duplex DNA by translocating in the 3'-5' direction.</text>
        <dbReference type="EC" id="5.6.2.4"/>
    </reaction>
</comment>
<evidence type="ECO:0000256" key="5">
    <source>
        <dbReference type="ARBA" id="ARBA00022801"/>
    </source>
</evidence>
<dbReference type="GO" id="GO:0005524">
    <property type="term" value="F:ATP binding"/>
    <property type="evidence" value="ECO:0007669"/>
    <property type="project" value="UniProtKB-UniRule"/>
</dbReference>
<proteinExistence type="inferred from homology"/>
<dbReference type="InterPro" id="IPR027417">
    <property type="entry name" value="P-loop_NTPase"/>
</dbReference>
<comment type="caution">
    <text evidence="19">The sequence shown here is derived from an EMBL/GenBank/DDBJ whole genome shotgun (WGS) entry which is preliminary data.</text>
</comment>
<dbReference type="Proteomes" id="UP000287609">
    <property type="component" value="Unassembled WGS sequence"/>
</dbReference>
<feature type="binding site" evidence="15">
    <location>
        <begin position="29"/>
        <end position="36"/>
    </location>
    <ligand>
        <name>ATP</name>
        <dbReference type="ChEBI" id="CHEBI:30616"/>
    </ligand>
</feature>
<dbReference type="Gene3D" id="3.90.320.10">
    <property type="match status" value="1"/>
</dbReference>
<dbReference type="GO" id="GO:0003677">
    <property type="term" value="F:DNA binding"/>
    <property type="evidence" value="ECO:0007669"/>
    <property type="project" value="UniProtKB-KW"/>
</dbReference>
<evidence type="ECO:0000313" key="19">
    <source>
        <dbReference type="EMBL" id="RSX55571.1"/>
    </source>
</evidence>
<accession>A0A430FRR5</accession>
<dbReference type="Gene3D" id="1.10.486.10">
    <property type="entry name" value="PCRA, domain 4"/>
    <property type="match status" value="2"/>
</dbReference>
<dbReference type="PROSITE" id="PS51198">
    <property type="entry name" value="UVRD_HELICASE_ATP_BIND"/>
    <property type="match status" value="1"/>
</dbReference>
<dbReference type="Gene3D" id="1.10.10.160">
    <property type="match status" value="1"/>
</dbReference>
<feature type="region of interest" description="Disordered" evidence="16">
    <location>
        <begin position="1022"/>
        <end position="1045"/>
    </location>
</feature>
<keyword evidence="6 15" id="KW-0347">Helicase</keyword>
<sequence length="1474" mass="163259">MNMQNRNTEVFGQPEHAAMPTSQVTLYAGAPGSGKTQTLFNIMSEQCRALGDDCVVMTVANRQIADTLSDQLIRELGVSSQARPITTLNAIAFRLLTAQRMRENRPLPRLINGAEQDLLLRKVLARHIAEAEAGDTCETCRQLRAYFEQDHWERVISSPVITETTPKSGLKIAPKSTPKNVSSDSVDEASALTLPAETTTDLLVEGIDGEFIDQLRDMLTRMAEIGLTSEQEPTYLENVANSGLMGQRLRTQWQLAFSLRHEYKTLVQATFKSEYRLDAAELLSEAAQLVSSSDHFEALDELIVDDVQDLTLSGLSFLKALAAQGVTLVLAGNPDEAVQTFRGSYPEYVFRILRDELGAQMVPIDAHFDATLLNTIASRVSLSIAAIEPTDQAMPDRPGKMPIMDGAWPIHTLDDQDNRLTDGTMRGMVYRSDREQEDGVVWRIKSLHLNQKQPVAWNDMAVIMHDNAAIRALGARLRRDGVPVRYSSVTRPLIEEPFVQGLFAIIELAQMRQRGIAHSGMTPRQAAGWVRSRVRMIADSPLIDAASDTNSSLHMSRPLRLESIESAMRALDSLSTVIASEDSESEQSSSVLTSLQQDWTDLAAQFNEVQQNTVDSSQLSIDNSNFEEATGNEKELGLGIDAMMLMLMHNGAPQLLDMLGLMLGQTRQYQAFQRLWRIIDTVANRMQRDTEHTAVSALEIAWLATGVANRWQTASFTNNAAGRAANDRLDVAMRLFEYARGASEDASISAFIDQVRQLQIEADSLAQVAPIDQAVTLTTPAGAAGRHWAYVFMPGVQESVWPNLAARSTMFGGEELVRMALYGVATQQPDALDWSNESSREVLANEQKSFLVGLTRVDTTQPQFGLWMSAVASEETVPSEFLYGYCSEWFDREEPYALPLRRLADLHDDTDVAQAAWSDLHTLDEDTRGIIALARIELAKQNASMQDESVKDAAMALAQLALGGVHAADPKNWPYVVNREVKEQTVAETEQSAADVQTAETPTYELQFSEVVAEDGTKLVETTGARSAQQETQQADQQRTKHRNTVHKHVSDAIQPAQPETMTVMLSPSQVDSYWDCPICAKLDKVYSGPQRGSLNQSFGVIIHAVAAFATEHQYDMPNTSIPGLDESAGTEARIAALTDIMMAEFTRLVAEQPELEEGSDQYAAQQDMLRAHDVLRSIANYFVLSTTEQYKSYEECPVLGELESAQAEVPFQALFNLRDVLAAYNAMPSVDAIDEPTLLAIMEQLVGGWPGYSPEGLNVRLTGRIDRQEWRKQGNGSEVLRIIDYKTGVSHTGPEQYQDLQLVCYQLGYAFPQPEHGHRKYSLAHMPVISQCDLFYAGVDDKGHVQYPAQSHYRENVAQPALFVNGALNADAYRQRPYFKEISKLFNIELPEEAPAGVDEHAWQQLLELRGTNAIWSLTMIARVFYAAAASVSTTLTAHPTAGHMNHCQNDVKHTICPACGQGTDTVFETRRA</sequence>
<comment type="catalytic activity">
    <reaction evidence="14">
        <text>ATP + H2O = ADP + phosphate + H(+)</text>
        <dbReference type="Rhea" id="RHEA:13065"/>
        <dbReference type="ChEBI" id="CHEBI:15377"/>
        <dbReference type="ChEBI" id="CHEBI:15378"/>
        <dbReference type="ChEBI" id="CHEBI:30616"/>
        <dbReference type="ChEBI" id="CHEBI:43474"/>
        <dbReference type="ChEBI" id="CHEBI:456216"/>
        <dbReference type="EC" id="5.6.2.4"/>
    </reaction>
</comment>
<evidence type="ECO:0000256" key="12">
    <source>
        <dbReference type="ARBA" id="ARBA00034617"/>
    </source>
</evidence>
<protein>
    <recommendedName>
        <fullName evidence="13">DNA 3'-5' helicase</fullName>
        <ecNumber evidence="13">5.6.2.4</ecNumber>
    </recommendedName>
</protein>
<evidence type="ECO:0000256" key="3">
    <source>
        <dbReference type="ARBA" id="ARBA00022741"/>
    </source>
</evidence>
<dbReference type="GO" id="GO:0000725">
    <property type="term" value="P:recombinational repair"/>
    <property type="evidence" value="ECO:0007669"/>
    <property type="project" value="TreeGrafter"/>
</dbReference>
<keyword evidence="8 15" id="KW-0067">ATP-binding</keyword>
<evidence type="ECO:0000256" key="14">
    <source>
        <dbReference type="ARBA" id="ARBA00048988"/>
    </source>
</evidence>
<keyword evidence="10" id="KW-0234">DNA repair</keyword>
<evidence type="ECO:0000259" key="18">
    <source>
        <dbReference type="PROSITE" id="PS51217"/>
    </source>
</evidence>
<dbReference type="InterPro" id="IPR038726">
    <property type="entry name" value="PDDEXK_AddAB-type"/>
</dbReference>
<keyword evidence="7" id="KW-0269">Exonuclease</keyword>
<keyword evidence="3 15" id="KW-0547">Nucleotide-binding</keyword>
<dbReference type="InterPro" id="IPR014016">
    <property type="entry name" value="UvrD-like_ATP-bd"/>
</dbReference>
<dbReference type="EC" id="5.6.2.4" evidence="13"/>
<evidence type="ECO:0000259" key="17">
    <source>
        <dbReference type="PROSITE" id="PS51198"/>
    </source>
</evidence>
<dbReference type="Gene3D" id="3.40.50.300">
    <property type="entry name" value="P-loop containing nucleotide triphosphate hydrolases"/>
    <property type="match status" value="4"/>
</dbReference>
<dbReference type="InterPro" id="IPR000212">
    <property type="entry name" value="DNA_helicase_UvrD/REP"/>
</dbReference>
<dbReference type="Pfam" id="PF12705">
    <property type="entry name" value="PDDEXK_1"/>
    <property type="match status" value="1"/>
</dbReference>
<dbReference type="GO" id="GO:0043138">
    <property type="term" value="F:3'-5' DNA helicase activity"/>
    <property type="evidence" value="ECO:0007669"/>
    <property type="project" value="UniProtKB-EC"/>
</dbReference>
<evidence type="ECO:0000313" key="20">
    <source>
        <dbReference type="Proteomes" id="UP000287609"/>
    </source>
</evidence>
<dbReference type="EMBL" id="QXGM01000001">
    <property type="protein sequence ID" value="RSX55571.1"/>
    <property type="molecule type" value="Genomic_DNA"/>
</dbReference>
<evidence type="ECO:0000256" key="10">
    <source>
        <dbReference type="ARBA" id="ARBA00023204"/>
    </source>
</evidence>
<dbReference type="InterPro" id="IPR011604">
    <property type="entry name" value="PDDEXK-like_dom_sf"/>
</dbReference>
<name>A0A430FRR5_9BIFI</name>
<feature type="domain" description="UvrD-like helicase C-terminal" evidence="18">
    <location>
        <begin position="377"/>
        <end position="785"/>
    </location>
</feature>
<evidence type="ECO:0000256" key="1">
    <source>
        <dbReference type="ARBA" id="ARBA00009922"/>
    </source>
</evidence>
<reference evidence="19 20" key="1">
    <citation type="submission" date="2018-09" db="EMBL/GenBank/DDBJ databases">
        <title>Characterization of the phylogenetic diversity of five novel species belonging to the genus Bifidobacterium.</title>
        <authorList>
            <person name="Lugli G.A."/>
            <person name="Duranti S."/>
            <person name="Milani C."/>
        </authorList>
    </citation>
    <scope>NUCLEOTIDE SEQUENCE [LARGE SCALE GENOMIC DNA]</scope>
    <source>
        <strain evidence="19 20">2036B</strain>
    </source>
</reference>
<feature type="domain" description="UvrD-like helicase ATP-binding" evidence="17">
    <location>
        <begin position="8"/>
        <end position="371"/>
    </location>
</feature>
<dbReference type="InterPro" id="IPR013986">
    <property type="entry name" value="DExx_box_DNA_helicase_dom_sf"/>
</dbReference>
<keyword evidence="2" id="KW-0540">Nuclease</keyword>
<dbReference type="GO" id="GO:0005829">
    <property type="term" value="C:cytosol"/>
    <property type="evidence" value="ECO:0007669"/>
    <property type="project" value="TreeGrafter"/>
</dbReference>
<evidence type="ECO:0000256" key="7">
    <source>
        <dbReference type="ARBA" id="ARBA00022839"/>
    </source>
</evidence>
<evidence type="ECO:0000256" key="9">
    <source>
        <dbReference type="ARBA" id="ARBA00023125"/>
    </source>
</evidence>
<keyword evidence="11" id="KW-0413">Isomerase</keyword>
<evidence type="ECO:0000256" key="4">
    <source>
        <dbReference type="ARBA" id="ARBA00022763"/>
    </source>
</evidence>